<name>A0ACB0KTK3_TRIPR</name>
<dbReference type="Proteomes" id="UP001177021">
    <property type="component" value="Unassembled WGS sequence"/>
</dbReference>
<protein>
    <submittedName>
        <fullName evidence="1">Uncharacterized protein</fullName>
    </submittedName>
</protein>
<reference evidence="1" key="1">
    <citation type="submission" date="2023-10" db="EMBL/GenBank/DDBJ databases">
        <authorList>
            <person name="Rodriguez Cubillos JULIANA M."/>
            <person name="De Vega J."/>
        </authorList>
    </citation>
    <scope>NUCLEOTIDE SEQUENCE</scope>
</reference>
<gene>
    <name evidence="1" type="ORF">MILVUS5_LOCUS25458</name>
</gene>
<sequence length="358" mass="40694">MGSTTTTDEIRLQELKAFDETKAGVKGLVDKGILKIPTLFHNPPHNFSTNTKQTIPVIDFTNIGKDPNARQEIIRQVREASETWGFFQVINHGVPLNVLQDMKDGVTRFHEQDTEVKKEMYTRDLTKPFMYNSNFALYSPAPLNWGDTLVWHMFSDTAKPEDFPVVCRDIILEYGRHVMNLGLELLELLSEALGLDPNHLKNLDCYKGNALLCHYYPPCPEPELTMGAAGHCDPSFFTVLLQDHIGGLQIRHEDKWIDIPAIPEAFVVNIGDVMQLITNDRFKSAEHRVLANNIAPRVSIACFFRADVRSKEKLYGPIKELLSEDNPPIYRETTFVDFVTYFNSKGLDGISALQHFKL</sequence>
<comment type="caution">
    <text evidence="1">The sequence shown here is derived from an EMBL/GenBank/DDBJ whole genome shotgun (WGS) entry which is preliminary data.</text>
</comment>
<accession>A0ACB0KTK3</accession>
<keyword evidence="2" id="KW-1185">Reference proteome</keyword>
<evidence type="ECO:0000313" key="2">
    <source>
        <dbReference type="Proteomes" id="UP001177021"/>
    </source>
</evidence>
<organism evidence="1 2">
    <name type="scientific">Trifolium pratense</name>
    <name type="common">Red clover</name>
    <dbReference type="NCBI Taxonomy" id="57577"/>
    <lineage>
        <taxon>Eukaryota</taxon>
        <taxon>Viridiplantae</taxon>
        <taxon>Streptophyta</taxon>
        <taxon>Embryophyta</taxon>
        <taxon>Tracheophyta</taxon>
        <taxon>Spermatophyta</taxon>
        <taxon>Magnoliopsida</taxon>
        <taxon>eudicotyledons</taxon>
        <taxon>Gunneridae</taxon>
        <taxon>Pentapetalae</taxon>
        <taxon>rosids</taxon>
        <taxon>fabids</taxon>
        <taxon>Fabales</taxon>
        <taxon>Fabaceae</taxon>
        <taxon>Papilionoideae</taxon>
        <taxon>50 kb inversion clade</taxon>
        <taxon>NPAAA clade</taxon>
        <taxon>Hologalegina</taxon>
        <taxon>IRL clade</taxon>
        <taxon>Trifolieae</taxon>
        <taxon>Trifolium</taxon>
    </lineage>
</organism>
<evidence type="ECO:0000313" key="1">
    <source>
        <dbReference type="EMBL" id="CAJ2659234.1"/>
    </source>
</evidence>
<dbReference type="EMBL" id="CASHSV030000311">
    <property type="protein sequence ID" value="CAJ2659234.1"/>
    <property type="molecule type" value="Genomic_DNA"/>
</dbReference>
<proteinExistence type="predicted"/>